<organism evidence="1 2">
    <name type="scientific">Epilithonimonas hungarica</name>
    <dbReference type="NCBI Taxonomy" id="454006"/>
    <lineage>
        <taxon>Bacteria</taxon>
        <taxon>Pseudomonadati</taxon>
        <taxon>Bacteroidota</taxon>
        <taxon>Flavobacteriia</taxon>
        <taxon>Flavobacteriales</taxon>
        <taxon>Weeksellaceae</taxon>
        <taxon>Chryseobacterium group</taxon>
        <taxon>Epilithonimonas</taxon>
    </lineage>
</organism>
<gene>
    <name evidence="1" type="ORF">SAMN05421825_1505</name>
</gene>
<keyword evidence="2" id="KW-1185">Reference proteome</keyword>
<accession>A0A1G7JX94</accession>
<dbReference type="AlphaFoldDB" id="A0A1G7JX94"/>
<evidence type="ECO:0000313" key="1">
    <source>
        <dbReference type="EMBL" id="SDF29461.1"/>
    </source>
</evidence>
<reference evidence="2" key="1">
    <citation type="submission" date="2016-10" db="EMBL/GenBank/DDBJ databases">
        <authorList>
            <person name="Varghese N."/>
            <person name="Submissions S."/>
        </authorList>
    </citation>
    <scope>NUCLEOTIDE SEQUENCE [LARGE SCALE GENOMIC DNA]</scope>
    <source>
        <strain evidence="2">DSM 19684</strain>
    </source>
</reference>
<dbReference type="OrthoDB" id="893348at2"/>
<dbReference type="EMBL" id="FNBH01000001">
    <property type="protein sequence ID" value="SDF29461.1"/>
    <property type="molecule type" value="Genomic_DNA"/>
</dbReference>
<name>A0A1G7JX94_9FLAO</name>
<dbReference type="STRING" id="454006.SAMN05421825_1505"/>
<evidence type="ECO:0000313" key="2">
    <source>
        <dbReference type="Proteomes" id="UP000199203"/>
    </source>
</evidence>
<proteinExistence type="predicted"/>
<sequence>MSKNKKLKLGTYSNDGLGMGLADIQFSDEELKAANKIINEDLEKIKMDFTEQLSRLDGFIKNEIGAIPRAEDFVLWFFDKKRIRETGNYLSKITDEEIIDYAREYVEYLNNYIFSSSEKEVFLKLNYGSKNMEIINLLYDNLNPEKIDVNFSDFRNIFSSQEVIKKIRWKGTEVQFVNLFTQIKFENLNIYPLLSMFFLNCKSKSFSPEQLSVSKSKETEYRGKSYVENILIKVREIAKS</sequence>
<dbReference type="RefSeq" id="WP_089872733.1">
    <property type="nucleotide sequence ID" value="NZ_FNBH01000001.1"/>
</dbReference>
<protein>
    <submittedName>
        <fullName evidence="1">Uncharacterized protein</fullName>
    </submittedName>
</protein>
<dbReference type="Proteomes" id="UP000199203">
    <property type="component" value="Unassembled WGS sequence"/>
</dbReference>